<dbReference type="AlphaFoldDB" id="A0A1H8EIU6"/>
<keyword evidence="1" id="KW-0812">Transmembrane</keyword>
<keyword evidence="1" id="KW-1133">Transmembrane helix</keyword>
<organism evidence="2 3">
    <name type="scientific">Sphingomonas gellani</name>
    <dbReference type="NCBI Taxonomy" id="1166340"/>
    <lineage>
        <taxon>Bacteria</taxon>
        <taxon>Pseudomonadati</taxon>
        <taxon>Pseudomonadota</taxon>
        <taxon>Alphaproteobacteria</taxon>
        <taxon>Sphingomonadales</taxon>
        <taxon>Sphingomonadaceae</taxon>
        <taxon>Sphingomonas</taxon>
    </lineage>
</organism>
<evidence type="ECO:0000313" key="2">
    <source>
        <dbReference type="EMBL" id="SEN19310.1"/>
    </source>
</evidence>
<keyword evidence="3" id="KW-1185">Reference proteome</keyword>
<feature type="transmembrane region" description="Helical" evidence="1">
    <location>
        <begin position="12"/>
        <end position="29"/>
    </location>
</feature>
<dbReference type="RefSeq" id="WP_093665753.1">
    <property type="nucleotide sequence ID" value="NZ_FOCF01000005.1"/>
</dbReference>
<gene>
    <name evidence="2" type="ORF">SAMN05192583_2195</name>
</gene>
<dbReference type="Proteomes" id="UP000199206">
    <property type="component" value="Unassembled WGS sequence"/>
</dbReference>
<evidence type="ECO:0000313" key="3">
    <source>
        <dbReference type="Proteomes" id="UP000199206"/>
    </source>
</evidence>
<protein>
    <submittedName>
        <fullName evidence="2">Uncharacterized protein</fullName>
    </submittedName>
</protein>
<sequence>MVVLLRTAEFIGLRAIAYLSVSLAGGGLARRSLRWPTFHTEFRISTLIAAFLGASNQAKRA</sequence>
<dbReference type="EMBL" id="FOCF01000005">
    <property type="protein sequence ID" value="SEN19310.1"/>
    <property type="molecule type" value="Genomic_DNA"/>
</dbReference>
<dbReference type="STRING" id="1166340.SAMN05192583_2195"/>
<evidence type="ECO:0000256" key="1">
    <source>
        <dbReference type="SAM" id="Phobius"/>
    </source>
</evidence>
<accession>A0A1H8EIU6</accession>
<keyword evidence="1" id="KW-0472">Membrane</keyword>
<name>A0A1H8EIU6_9SPHN</name>
<reference evidence="3" key="1">
    <citation type="submission" date="2016-10" db="EMBL/GenBank/DDBJ databases">
        <authorList>
            <person name="Varghese N."/>
            <person name="Submissions S."/>
        </authorList>
    </citation>
    <scope>NUCLEOTIDE SEQUENCE [LARGE SCALE GENOMIC DNA]</scope>
    <source>
        <strain evidence="3">S6-262</strain>
    </source>
</reference>
<proteinExistence type="predicted"/>